<dbReference type="Proteomes" id="UP000174145">
    <property type="component" value="Segment"/>
</dbReference>
<name>W6JLL2_9POXV</name>
<organism evidence="1 2">
    <name type="scientific">Alphaentomopoxvirus acuprea</name>
    <dbReference type="NCBI Taxonomy" id="62099"/>
    <lineage>
        <taxon>Viruses</taxon>
        <taxon>Varidnaviria</taxon>
        <taxon>Bamfordvirae</taxon>
        <taxon>Nucleocytoviricota</taxon>
        <taxon>Pokkesviricetes</taxon>
        <taxon>Chitovirales</taxon>
        <taxon>Poxviridae</taxon>
        <taxon>Entomopoxvirinae</taxon>
        <taxon>Alphaentomopoxvirus</taxon>
    </lineage>
</organism>
<dbReference type="SUPFAM" id="SSF47090">
    <property type="entry name" value="PGBD-like"/>
    <property type="match status" value="1"/>
</dbReference>
<dbReference type="EMBL" id="AP013055">
    <property type="protein sequence ID" value="BAO49526.1"/>
    <property type="molecule type" value="Genomic_DNA"/>
</dbReference>
<dbReference type="InterPro" id="IPR036365">
    <property type="entry name" value="PGBD-like_sf"/>
</dbReference>
<keyword evidence="2" id="KW-1185">Reference proteome</keyword>
<evidence type="ECO:0000313" key="2">
    <source>
        <dbReference type="Proteomes" id="UP000174145"/>
    </source>
</evidence>
<dbReference type="KEGG" id="vg:18263595"/>
<dbReference type="InterPro" id="IPR036366">
    <property type="entry name" value="PGBDSf"/>
</dbReference>
<dbReference type="Gene3D" id="1.10.101.10">
    <property type="entry name" value="PGBD-like superfamily/PGBD"/>
    <property type="match status" value="1"/>
</dbReference>
<protein>
    <submittedName>
        <fullName evidence="1">Peptidoglycan binding domain-containing protein</fullName>
    </submittedName>
</protein>
<accession>W6JLL2</accession>
<proteinExistence type="predicted"/>
<evidence type="ECO:0000313" key="1">
    <source>
        <dbReference type="EMBL" id="BAO49526.1"/>
    </source>
</evidence>
<reference evidence="1 2" key="1">
    <citation type="journal article" date="2014" name="Virology">
        <title>The complete genome sequence of the Alphaentomopoxvirus Anomala cuprea entomopoxvirus, including its terminal hairpin loop sequences, suggests a potentially unique mode of apoptosis inhibition and mode of DNA replication.</title>
        <authorList>
            <person name="Mitsuhashi W."/>
            <person name="Miyamoto K."/>
            <person name="Wada S."/>
        </authorList>
    </citation>
    <scope>NUCLEOTIDE SEQUENCE [LARGE SCALE GENOMIC DNA]</scope>
    <source>
        <strain evidence="1">CV6M</strain>
    </source>
</reference>
<dbReference type="RefSeq" id="YP_009001639.1">
    <property type="nucleotide sequence ID" value="NC_023426.1"/>
</dbReference>
<dbReference type="GeneID" id="18263595"/>
<sequence length="81" mass="9604">MYLKLIILYLFMCTHSDCKDYNLSDVDACKVITYLLKYDFLHDTYIRQSISKMQKYYNLNITGIINDDVLSIINTSMYPVE</sequence>